<name>A0AAW5HV26_9CORY</name>
<proteinExistence type="predicted"/>
<gene>
    <name evidence="2" type="ORF">JMN37_10135</name>
</gene>
<feature type="chain" id="PRO_5043902151" evidence="1">
    <location>
        <begin position="34"/>
        <end position="401"/>
    </location>
</feature>
<comment type="caution">
    <text evidence="2">The sequence shown here is derived from an EMBL/GenBank/DDBJ whole genome shotgun (WGS) entry which is preliminary data.</text>
</comment>
<evidence type="ECO:0000256" key="1">
    <source>
        <dbReference type="SAM" id="SignalP"/>
    </source>
</evidence>
<organism evidence="2 3">
    <name type="scientific">Corynebacterium lipophilum</name>
    <dbReference type="NCBI Taxonomy" id="2804918"/>
    <lineage>
        <taxon>Bacteria</taxon>
        <taxon>Bacillati</taxon>
        <taxon>Actinomycetota</taxon>
        <taxon>Actinomycetes</taxon>
        <taxon>Mycobacteriales</taxon>
        <taxon>Corynebacteriaceae</taxon>
        <taxon>Corynebacterium</taxon>
    </lineage>
</organism>
<sequence length="401" mass="44042">MRGQYKARRGTSLAAAALSFALVAPLAQPVAFAQDVPVVAAGAEAPAAAQGKNKLVPDAIYTKGGWRDYYGYHGYAYINKDGRADDLADSNEPLKGNVIYLQYVTGKGEVSPVFYTLTDSEGRFSFDLSENVTNEYDAPAFHLAGDSNLRVRVWGENPDENKYSVVMAGDMNSGRYTTRTNRVQESWNFTAGPSGSRITNGRFVLEEKPNHVGWLAKPESEWTRALDGETGKPTVDGQFPDYGNYGTIKSLAAPNQSQVWWENGEDAGSLPGYYKYQPGQGDRAAGGVEIIASYLNDEVARQLDAWKEANEGYTVEQERANQERIITEYQKEHGEGSHIAETVVVPSKDNGKIYLPFKGTYGVSRTQENQTAQLRNKLEEGDFGKVAKTFETETGASRYGA</sequence>
<accession>A0AAW5HV26</accession>
<keyword evidence="1" id="KW-0732">Signal</keyword>
<reference evidence="2 3" key="1">
    <citation type="submission" date="2021-01" db="EMBL/GenBank/DDBJ databases">
        <title>Identification and Characterization of Corynebacterium sp.</title>
        <authorList>
            <person name="Luo Q."/>
            <person name="Qu P."/>
            <person name="Chen Q."/>
        </authorList>
    </citation>
    <scope>NUCLEOTIDE SEQUENCE [LARGE SCALE GENOMIC DNA]</scope>
    <source>
        <strain evidence="2 3">MC-18</strain>
    </source>
</reference>
<dbReference type="RefSeq" id="WP_252932042.1">
    <property type="nucleotide sequence ID" value="NZ_JAEUWV010000022.1"/>
</dbReference>
<dbReference type="EMBL" id="JAEUWV010000022">
    <property type="protein sequence ID" value="MCO6395320.1"/>
    <property type="molecule type" value="Genomic_DNA"/>
</dbReference>
<dbReference type="AlphaFoldDB" id="A0AAW5HV26"/>
<evidence type="ECO:0000313" key="3">
    <source>
        <dbReference type="Proteomes" id="UP001205920"/>
    </source>
</evidence>
<feature type="signal peptide" evidence="1">
    <location>
        <begin position="1"/>
        <end position="33"/>
    </location>
</feature>
<protein>
    <submittedName>
        <fullName evidence="2">Uncharacterized protein</fullName>
    </submittedName>
</protein>
<dbReference type="Proteomes" id="UP001205920">
    <property type="component" value="Unassembled WGS sequence"/>
</dbReference>
<evidence type="ECO:0000313" key="2">
    <source>
        <dbReference type="EMBL" id="MCO6395320.1"/>
    </source>
</evidence>
<feature type="non-terminal residue" evidence="2">
    <location>
        <position position="401"/>
    </location>
</feature>
<keyword evidence="3" id="KW-1185">Reference proteome</keyword>